<protein>
    <submittedName>
        <fullName evidence="2">Uncharacterized protein</fullName>
    </submittedName>
</protein>
<dbReference type="RefSeq" id="WP_115772365.1">
    <property type="nucleotide sequence ID" value="NZ_PIOC01000010.1"/>
</dbReference>
<keyword evidence="3" id="KW-1185">Reference proteome</keyword>
<reference evidence="3" key="1">
    <citation type="submission" date="2017-11" db="EMBL/GenBank/DDBJ databases">
        <authorList>
            <person name="Zhu W."/>
        </authorList>
    </citation>
    <scope>NUCLEOTIDE SEQUENCE [LARGE SCALE GENOMIC DNA]</scope>
    <source>
        <strain evidence="3">CAU 1183</strain>
    </source>
</reference>
<dbReference type="AlphaFoldDB" id="A0A3D8PWX8"/>
<gene>
    <name evidence="2" type="ORF">CWR48_06220</name>
</gene>
<organism evidence="2 3">
    <name type="scientific">Oceanobacillus arenosus</name>
    <dbReference type="NCBI Taxonomy" id="1229153"/>
    <lineage>
        <taxon>Bacteria</taxon>
        <taxon>Bacillati</taxon>
        <taxon>Bacillota</taxon>
        <taxon>Bacilli</taxon>
        <taxon>Bacillales</taxon>
        <taxon>Bacillaceae</taxon>
        <taxon>Oceanobacillus</taxon>
    </lineage>
</organism>
<evidence type="ECO:0000256" key="1">
    <source>
        <dbReference type="SAM" id="Phobius"/>
    </source>
</evidence>
<evidence type="ECO:0000313" key="2">
    <source>
        <dbReference type="EMBL" id="RDW20282.1"/>
    </source>
</evidence>
<dbReference type="EMBL" id="PIOC01000010">
    <property type="protein sequence ID" value="RDW20282.1"/>
    <property type="molecule type" value="Genomic_DNA"/>
</dbReference>
<dbReference type="Proteomes" id="UP000257143">
    <property type="component" value="Unassembled WGS sequence"/>
</dbReference>
<keyword evidence="1" id="KW-1133">Transmembrane helix</keyword>
<evidence type="ECO:0000313" key="3">
    <source>
        <dbReference type="Proteomes" id="UP000257143"/>
    </source>
</evidence>
<accession>A0A3D8PWX8</accession>
<sequence length="219" mass="24676">MIRSKTALISSAIILCICMYLCFPFPNNVMLDVRSAFMSFPIRNRDGYIMHGIIGSILFIIAMILLAIGLKKYHIRTLLIVAIVYALTPQFLIKVYQETLASGITAISYNGDGNCQFETVSKDLLNGECNFILHNHSNEDVSFELEFLDSDFGDEEVQMESLMNLADSYPFRITLEANSQKPIHIKEVLELSDVPKHIDGGTSFDIHFKLIDGEISRTL</sequence>
<keyword evidence="1" id="KW-0812">Transmembrane</keyword>
<proteinExistence type="predicted"/>
<dbReference type="OrthoDB" id="2476187at2"/>
<feature type="transmembrane region" description="Helical" evidence="1">
    <location>
        <begin position="48"/>
        <end position="70"/>
    </location>
</feature>
<feature type="transmembrane region" description="Helical" evidence="1">
    <location>
        <begin position="77"/>
        <end position="96"/>
    </location>
</feature>
<keyword evidence="1" id="KW-0472">Membrane</keyword>
<name>A0A3D8PWX8_9BACI</name>
<comment type="caution">
    <text evidence="2">The sequence shown here is derived from an EMBL/GenBank/DDBJ whole genome shotgun (WGS) entry which is preliminary data.</text>
</comment>